<evidence type="ECO:0000313" key="3">
    <source>
        <dbReference type="Proteomes" id="UP001429357"/>
    </source>
</evidence>
<dbReference type="InterPro" id="IPR011256">
    <property type="entry name" value="Reg_factor_effector_dom_sf"/>
</dbReference>
<dbReference type="InterPro" id="IPR029442">
    <property type="entry name" value="GyrI-like"/>
</dbReference>
<dbReference type="PANTHER" id="PTHR36444">
    <property type="entry name" value="TRANSCRIPTIONAL REGULATOR PROTEIN YOBU-RELATED"/>
    <property type="match status" value="1"/>
</dbReference>
<keyword evidence="3" id="KW-1185">Reference proteome</keyword>
<dbReference type="InterPro" id="IPR053182">
    <property type="entry name" value="YobU-like_regulator"/>
</dbReference>
<gene>
    <name evidence="2" type="ORF">BAU18_001718</name>
</gene>
<evidence type="ECO:0000259" key="1">
    <source>
        <dbReference type="SMART" id="SM00871"/>
    </source>
</evidence>
<dbReference type="Gene3D" id="3.20.80.10">
    <property type="entry name" value="Regulatory factor, effector binding domain"/>
    <property type="match status" value="1"/>
</dbReference>
<proteinExistence type="predicted"/>
<dbReference type="InterPro" id="IPR010499">
    <property type="entry name" value="AraC_E-bd"/>
</dbReference>
<name>A0ABV0F2E5_9ENTE</name>
<protein>
    <submittedName>
        <fullName evidence="2">AraC family transcriptional regulator</fullName>
    </submittedName>
</protein>
<accession>A0ABV0F2E5</accession>
<sequence>MNYRIVEKGPFKLIGFKKRVPIIFEGVNPEIVKMTELLTMDAINQLKAISNVEPTGIISASTNFPEGRMEEKGELDHYIGVATSSNETADFDVLKIDASSWAVFESIGLFPETLQNVWGRIYSEWFPSSGYEAIPGPEILWNESPDTGNPKYRSEIWIPVKKKDY</sequence>
<reference evidence="2 3" key="2">
    <citation type="submission" date="2024-02" db="EMBL/GenBank/DDBJ databases">
        <title>The Genome Sequence of Enterococcus diestrammenae JM9A.</title>
        <authorList>
            <person name="Earl A."/>
            <person name="Manson A."/>
            <person name="Gilmore M."/>
            <person name="Sanders J."/>
            <person name="Shea T."/>
            <person name="Howe W."/>
            <person name="Livny J."/>
            <person name="Cuomo C."/>
            <person name="Neafsey D."/>
            <person name="Birren B."/>
        </authorList>
    </citation>
    <scope>NUCLEOTIDE SEQUENCE [LARGE SCALE GENOMIC DNA]</scope>
    <source>
        <strain evidence="2 3">JM9A</strain>
    </source>
</reference>
<dbReference type="Pfam" id="PF06445">
    <property type="entry name" value="GyrI-like"/>
    <property type="match status" value="1"/>
</dbReference>
<evidence type="ECO:0000313" key="2">
    <source>
        <dbReference type="EMBL" id="MEO1782125.1"/>
    </source>
</evidence>
<reference evidence="3" key="1">
    <citation type="submission" date="2016-06" db="EMBL/GenBank/DDBJ databases">
        <title>Four novel species of enterococci isolated from chicken manure.</title>
        <authorList>
            <person name="Van Tyne D."/>
        </authorList>
    </citation>
    <scope>NUCLEOTIDE SEQUENCE [LARGE SCALE GENOMIC DNA]</scope>
    <source>
        <strain evidence="3">JM9A</strain>
    </source>
</reference>
<dbReference type="EMBL" id="MAEI02000001">
    <property type="protein sequence ID" value="MEO1782125.1"/>
    <property type="molecule type" value="Genomic_DNA"/>
</dbReference>
<dbReference type="PANTHER" id="PTHR36444:SF3">
    <property type="entry name" value="TRANSCRIPTIONAL ACTIVATOR, PUTATIVE-RELATED"/>
    <property type="match status" value="1"/>
</dbReference>
<comment type="caution">
    <text evidence="2">The sequence shown here is derived from an EMBL/GenBank/DDBJ whole genome shotgun (WGS) entry which is preliminary data.</text>
</comment>
<dbReference type="SMART" id="SM00871">
    <property type="entry name" value="AraC_E_bind"/>
    <property type="match status" value="1"/>
</dbReference>
<dbReference type="SUPFAM" id="SSF55136">
    <property type="entry name" value="Probable bacterial effector-binding domain"/>
    <property type="match status" value="1"/>
</dbReference>
<organism evidence="2 3">
    <name type="scientific">Enterococcus diestrammenae</name>
    <dbReference type="NCBI Taxonomy" id="1155073"/>
    <lineage>
        <taxon>Bacteria</taxon>
        <taxon>Bacillati</taxon>
        <taxon>Bacillota</taxon>
        <taxon>Bacilli</taxon>
        <taxon>Lactobacillales</taxon>
        <taxon>Enterococcaceae</taxon>
        <taxon>Enterococcus</taxon>
    </lineage>
</organism>
<dbReference type="Proteomes" id="UP001429357">
    <property type="component" value="Unassembled WGS sequence"/>
</dbReference>
<feature type="domain" description="AraC effector-binding" evidence="1">
    <location>
        <begin position="1"/>
        <end position="161"/>
    </location>
</feature>